<dbReference type="InterPro" id="IPR013783">
    <property type="entry name" value="Ig-like_fold"/>
</dbReference>
<sequence length="666" mass="71844">MRPARRLARRRLAICVACTLASAAPAASAADASAPVYRDRIIAAQALAPLPPDEDEVVDGDGLPRSFRLELNAAYTERGDEHFGEQGLAAGGFWETANWGSLSLDATVFHSDRDRFADDSGWGGAVTLWQRNLFVDGGWRLDNGLGVINTPSSQLQRNQYRFFLPSVAMAGLSTQWTRDASGLSVYGAVGRAGLYNGTRVVGFDVADGHVGAFGAQWQGASGWTHAVSALSTDGRIVPDDVGEAGLIDRPSQAAHWASAWQSDRDAVQLNLLGSHDGGGNATGAWIDASARRGRYRHHYGLFSLDPGLTWGASPINQDVRGGYYRLAYQYGRWSWNTGIDDIRSISGAGFDGQYATAFARYQASSVFGYGASLSLRHADDDTYAAQLFADRRGDWGQTRFQFDHAGGDGGVGRSWQASIDQALPLREGRRLSVSLGYGEWGERNETSAGVAIRTTTRTTTFSMYGGVELGDRVSVDGTARWTHGEGPAAMRGVDLNLGVNWRIAPRWSLTAALYQSQGSQRSPFALDPLIVDSPFLSLPRERSAFLTLRYERQAGRALPVIGGAPGSAVGSIDGSLFLDDNDDGVRAASEQAAPNVTVVLDGRYAVRTDSNGQFSFPRVSVGKHTIAVIPDNLPLPWAVRDDRGLQSIEVGVRRSQRVDIPATRQR</sequence>
<organism evidence="2 3">
    <name type="scientific">Lysobacter antibioticus</name>
    <dbReference type="NCBI Taxonomy" id="84531"/>
    <lineage>
        <taxon>Bacteria</taxon>
        <taxon>Pseudomonadati</taxon>
        <taxon>Pseudomonadota</taxon>
        <taxon>Gammaproteobacteria</taxon>
        <taxon>Lysobacterales</taxon>
        <taxon>Lysobacteraceae</taxon>
        <taxon>Lysobacter</taxon>
    </lineage>
</organism>
<keyword evidence="3" id="KW-1185">Reference proteome</keyword>
<protein>
    <submittedName>
        <fullName evidence="2">Uncharacterized protein</fullName>
    </submittedName>
</protein>
<evidence type="ECO:0000313" key="3">
    <source>
        <dbReference type="Proteomes" id="UP000060787"/>
    </source>
</evidence>
<accession>A0A0S2FD90</accession>
<proteinExistence type="predicted"/>
<evidence type="ECO:0000256" key="1">
    <source>
        <dbReference type="SAM" id="SignalP"/>
    </source>
</evidence>
<feature type="signal peptide" evidence="1">
    <location>
        <begin position="1"/>
        <end position="29"/>
    </location>
</feature>
<reference evidence="2 3" key="1">
    <citation type="journal article" date="2015" name="BMC Genomics">
        <title>Comparative genomics and metabolic profiling of the genus Lysobacter.</title>
        <authorList>
            <person name="de Bruijn I."/>
            <person name="Cheng X."/>
            <person name="de Jager V."/>
            <person name="Exposito R.G."/>
            <person name="Watrous J."/>
            <person name="Patel N."/>
            <person name="Postma J."/>
            <person name="Dorrestein P.C."/>
            <person name="Kobayashi D."/>
            <person name="Raaijmakers J.M."/>
        </authorList>
    </citation>
    <scope>NUCLEOTIDE SEQUENCE [LARGE SCALE GENOMIC DNA]</scope>
    <source>
        <strain evidence="2 3">76</strain>
    </source>
</reference>
<evidence type="ECO:0000313" key="2">
    <source>
        <dbReference type="EMBL" id="ALN81493.1"/>
    </source>
</evidence>
<dbReference type="RefSeq" id="WP_057918522.1">
    <property type="nucleotide sequence ID" value="NZ_CP011129.1"/>
</dbReference>
<keyword evidence="1" id="KW-0732">Signal</keyword>
<dbReference type="KEGG" id="lab:LA76x_3367"/>
<dbReference type="Proteomes" id="UP000060787">
    <property type="component" value="Chromosome"/>
</dbReference>
<dbReference type="STRING" id="84531.LA76x_3367"/>
<dbReference type="EMBL" id="CP011129">
    <property type="protein sequence ID" value="ALN81493.1"/>
    <property type="molecule type" value="Genomic_DNA"/>
</dbReference>
<dbReference type="AlphaFoldDB" id="A0A0S2FD90"/>
<dbReference type="Gene3D" id="2.60.40.10">
    <property type="entry name" value="Immunoglobulins"/>
    <property type="match status" value="1"/>
</dbReference>
<dbReference type="PATRIC" id="fig|84531.8.peg.3381"/>
<gene>
    <name evidence="2" type="ORF">LA76x_3367</name>
</gene>
<dbReference type="eggNOG" id="ENOG5032TC4">
    <property type="taxonomic scope" value="Bacteria"/>
</dbReference>
<feature type="chain" id="PRO_5006597478" evidence="1">
    <location>
        <begin position="30"/>
        <end position="666"/>
    </location>
</feature>
<dbReference type="SUPFAM" id="SSF117074">
    <property type="entry name" value="Hypothetical protein PA1324"/>
    <property type="match status" value="1"/>
</dbReference>
<name>A0A0S2FD90_LYSAN</name>